<dbReference type="PANTHER" id="PTHR43279">
    <property type="entry name" value="CATECHOL-2,3-DIOXYGENASE"/>
    <property type="match status" value="1"/>
</dbReference>
<dbReference type="SUPFAM" id="SSF54593">
    <property type="entry name" value="Glyoxalase/Bleomycin resistance protein/Dihydroxybiphenyl dioxygenase"/>
    <property type="match status" value="2"/>
</dbReference>
<reference evidence="2 3" key="1">
    <citation type="submission" date="2019-07" db="EMBL/GenBank/DDBJ databases">
        <title>Full genome sequence of Devosia sp. Gsoil 520.</title>
        <authorList>
            <person name="Im W.-T."/>
        </authorList>
    </citation>
    <scope>NUCLEOTIDE SEQUENCE [LARGE SCALE GENOMIC DNA]</scope>
    <source>
        <strain evidence="2 3">Gsoil 520</strain>
    </source>
</reference>
<dbReference type="OrthoDB" id="9792626at2"/>
<dbReference type="InterPro" id="IPR029068">
    <property type="entry name" value="Glyas_Bleomycin-R_OHBP_Dase"/>
</dbReference>
<dbReference type="PANTHER" id="PTHR43279:SF1">
    <property type="entry name" value="CATECHOL-2,3-DIOXYGENASE"/>
    <property type="match status" value="1"/>
</dbReference>
<dbReference type="Proteomes" id="UP000315364">
    <property type="component" value="Chromosome"/>
</dbReference>
<keyword evidence="2" id="KW-0560">Oxidoreductase</keyword>
<accession>A0A5B8LZ89</accession>
<dbReference type="InterPro" id="IPR004360">
    <property type="entry name" value="Glyas_Fos-R_dOase_dom"/>
</dbReference>
<evidence type="ECO:0000313" key="2">
    <source>
        <dbReference type="EMBL" id="QDZ13024.1"/>
    </source>
</evidence>
<feature type="domain" description="VOC" evidence="1">
    <location>
        <begin position="31"/>
        <end position="145"/>
    </location>
</feature>
<dbReference type="InterPro" id="IPR037523">
    <property type="entry name" value="VOC_core"/>
</dbReference>
<name>A0A5B8LZ89_9HYPH</name>
<dbReference type="Gene3D" id="3.10.180.10">
    <property type="entry name" value="2,3-Dihydroxybiphenyl 1,2-Dioxygenase, domain 1"/>
    <property type="match status" value="2"/>
</dbReference>
<feature type="domain" description="VOC" evidence="1">
    <location>
        <begin position="200"/>
        <end position="316"/>
    </location>
</feature>
<evidence type="ECO:0000313" key="3">
    <source>
        <dbReference type="Proteomes" id="UP000315364"/>
    </source>
</evidence>
<gene>
    <name evidence="2" type="ORF">FPZ08_21160</name>
</gene>
<keyword evidence="2" id="KW-0223">Dioxygenase</keyword>
<dbReference type="EMBL" id="CP042304">
    <property type="protein sequence ID" value="QDZ13024.1"/>
    <property type="molecule type" value="Genomic_DNA"/>
</dbReference>
<keyword evidence="3" id="KW-1185">Reference proteome</keyword>
<evidence type="ECO:0000259" key="1">
    <source>
        <dbReference type="PROSITE" id="PS51819"/>
    </source>
</evidence>
<protein>
    <submittedName>
        <fullName evidence="2">Catechol 1,2-dioxygenase</fullName>
    </submittedName>
</protein>
<dbReference type="KEGG" id="dea:FPZ08_21160"/>
<dbReference type="Pfam" id="PF00903">
    <property type="entry name" value="Glyoxalase"/>
    <property type="match status" value="2"/>
</dbReference>
<dbReference type="AlphaFoldDB" id="A0A5B8LZ89"/>
<organism evidence="2 3">
    <name type="scientific">Devosia ginsengisoli</name>
    <dbReference type="NCBI Taxonomy" id="400770"/>
    <lineage>
        <taxon>Bacteria</taxon>
        <taxon>Pseudomonadati</taxon>
        <taxon>Pseudomonadota</taxon>
        <taxon>Alphaproteobacteria</taxon>
        <taxon>Hyphomicrobiales</taxon>
        <taxon>Devosiaceae</taxon>
        <taxon>Devosia</taxon>
    </lineage>
</organism>
<sequence>MLCRTIQEVAMIDTSVQVNVKSKPILPLTTTLGAVHIAVTERSKALAIWQDVVGLDLISETGNELVLGAGGKPLIVLETGATRPSVQRTIGLYHVAIHVPKRADLAQMAVRALQRNVRISPTDHLVSEAIYLWDLDGNGIEITFETPGRGTLGDPDKGETYAVTAEGKPHSGRDPIDMDGLLAELGPEPVLAARMPAGTRIGHVHVHVGDLQQAMDFYRDLIGFAGFLLITSFGMGDVGLDYMPHTIAFNIWSGPNATLPPAGAAGLRWFTINVPDAATLEGVKTRLGGAGAPVAPVEGGIETQDPFGNRIRVLVG</sequence>
<dbReference type="PROSITE" id="PS51819">
    <property type="entry name" value="VOC"/>
    <property type="match status" value="2"/>
</dbReference>
<dbReference type="GO" id="GO:0051213">
    <property type="term" value="F:dioxygenase activity"/>
    <property type="evidence" value="ECO:0007669"/>
    <property type="project" value="UniProtKB-KW"/>
</dbReference>
<proteinExistence type="predicted"/>